<dbReference type="EMBL" id="JAANOW010000002">
    <property type="protein sequence ID" value="NIH96757.1"/>
    <property type="molecule type" value="Genomic_DNA"/>
</dbReference>
<dbReference type="RefSeq" id="WP_167161305.1">
    <property type="nucleotide sequence ID" value="NZ_JAANOW010000002.1"/>
</dbReference>
<evidence type="ECO:0008006" key="3">
    <source>
        <dbReference type="Google" id="ProtNLM"/>
    </source>
</evidence>
<evidence type="ECO:0000313" key="2">
    <source>
        <dbReference type="Proteomes" id="UP000547444"/>
    </source>
</evidence>
<organism evidence="1 2">
    <name type="scientific">Mycolicibacterium fluoranthenivorans</name>
    <dbReference type="NCBI Taxonomy" id="258505"/>
    <lineage>
        <taxon>Bacteria</taxon>
        <taxon>Bacillati</taxon>
        <taxon>Actinomycetota</taxon>
        <taxon>Actinomycetes</taxon>
        <taxon>Mycobacteriales</taxon>
        <taxon>Mycobacteriaceae</taxon>
        <taxon>Mycolicibacterium</taxon>
    </lineage>
</organism>
<keyword evidence="2" id="KW-1185">Reference proteome</keyword>
<protein>
    <recommendedName>
        <fullName evidence="3">Peptidase C39-like domain-containing protein</fullName>
    </recommendedName>
</protein>
<evidence type="ECO:0000313" key="1">
    <source>
        <dbReference type="EMBL" id="NIH96757.1"/>
    </source>
</evidence>
<dbReference type="Proteomes" id="UP000547444">
    <property type="component" value="Unassembled WGS sequence"/>
</dbReference>
<reference evidence="1 2" key="1">
    <citation type="submission" date="2020-03" db="EMBL/GenBank/DDBJ databases">
        <title>Sequencing the genomes of 1000 actinobacteria strains.</title>
        <authorList>
            <person name="Klenk H.-P."/>
        </authorList>
    </citation>
    <scope>NUCLEOTIDE SEQUENCE [LARGE SCALE GENOMIC DNA]</scope>
    <source>
        <strain evidence="1 2">DSM 44556</strain>
    </source>
</reference>
<accession>A0A7X5U1M7</accession>
<dbReference type="AlphaFoldDB" id="A0A7X5U1M7"/>
<name>A0A7X5U1M7_9MYCO</name>
<sequence length="536" mass="57287">MTANPTVSTAATARSPIALPTPNKLLKGLQDFGRNVYLTVTNQIYGVRRNLETLRDDLGNVLGITRNVITKALPYGNPALNTQYFVRAQDYFSSALATVAMAYGQLTGTTPDLQDFIDRAQTVDSLFYTNHKIYLGPGSTQFVIPSDSYEVLQDKGVRIISRSYGIYQGDKAFNDLTNGLQDASKAMIVTITGPVTGYQGTGLKTATVIGVDNVNGTVTLNDPTRSDGQGLTMSVDDFMDAWGKQRYQLVTTQLASAPLTPPPAPSTTRLAWSLPAPDRIGQALQHAATALAQAVVHQIDGAQDSLSTLGFDVARTFGVADSHAIAAPSPGDLEYGNYSANLPYWVYQGNYGTCALMATAAVIGQFTNPDPADMAALGQRIIDMAESTASGVKQGVMYVDGKGGTALEDVVGLLNMNGLNADYTTYLKGEDELAKANLIAALNQQQGVIVGVNNAVVYNAYTRQYFGQDQTWYPEDANPQLNHAVVVLSVNLTKGVVYLNDSAPPHGQGLAVPIDEFMKAWKTGGFATVTAERPLV</sequence>
<gene>
    <name evidence="1" type="ORF">FHU31_003747</name>
</gene>
<comment type="caution">
    <text evidence="1">The sequence shown here is derived from an EMBL/GenBank/DDBJ whole genome shotgun (WGS) entry which is preliminary data.</text>
</comment>
<proteinExistence type="predicted"/>